<gene>
    <name evidence="2" type="ORF">FHP24_22925</name>
</gene>
<evidence type="ECO:0000256" key="1">
    <source>
        <dbReference type="SAM" id="MobiDB-lite"/>
    </source>
</evidence>
<evidence type="ECO:0000313" key="2">
    <source>
        <dbReference type="EMBL" id="TNM61382.1"/>
    </source>
</evidence>
<proteinExistence type="predicted"/>
<keyword evidence="3" id="KW-1185">Reference proteome</keyword>
<name>A0A5C4XDH4_9HYPH</name>
<feature type="region of interest" description="Disordered" evidence="1">
    <location>
        <begin position="1"/>
        <end position="68"/>
    </location>
</feature>
<dbReference type="EMBL" id="VDMN01000006">
    <property type="protein sequence ID" value="TNM61382.1"/>
    <property type="molecule type" value="Genomic_DNA"/>
</dbReference>
<feature type="compositionally biased region" description="Basic and acidic residues" evidence="1">
    <location>
        <begin position="12"/>
        <end position="33"/>
    </location>
</feature>
<dbReference type="OrthoDB" id="8129930at2"/>
<comment type="caution">
    <text evidence="2">The sequence shown here is derived from an EMBL/GenBank/DDBJ whole genome shotgun (WGS) entry which is preliminary data.</text>
</comment>
<sequence>MGNDKNSPNTPRPDDSLRQTEESARTKKDKSDLEEQLNEGLEDTFPASDPVAASTTSIPAGTPKPPKH</sequence>
<dbReference type="RefSeq" id="WP_139678548.1">
    <property type="nucleotide sequence ID" value="NZ_VDMN01000006.1"/>
</dbReference>
<accession>A0A5C4XDH4</accession>
<protein>
    <submittedName>
        <fullName evidence="2">Uncharacterized protein</fullName>
    </submittedName>
</protein>
<dbReference type="AlphaFoldDB" id="A0A5C4XDH4"/>
<dbReference type="Proteomes" id="UP000311605">
    <property type="component" value="Unassembled WGS sequence"/>
</dbReference>
<organism evidence="2 3">
    <name type="scientific">Aliirhizobium smilacinae</name>
    <dbReference type="NCBI Taxonomy" id="1395944"/>
    <lineage>
        <taxon>Bacteria</taxon>
        <taxon>Pseudomonadati</taxon>
        <taxon>Pseudomonadota</taxon>
        <taxon>Alphaproteobacteria</taxon>
        <taxon>Hyphomicrobiales</taxon>
        <taxon>Rhizobiaceae</taxon>
        <taxon>Aliirhizobium</taxon>
    </lineage>
</organism>
<evidence type="ECO:0000313" key="3">
    <source>
        <dbReference type="Proteomes" id="UP000311605"/>
    </source>
</evidence>
<reference evidence="2 3" key="1">
    <citation type="submission" date="2019-06" db="EMBL/GenBank/DDBJ databases">
        <title>The draft genome of Rhizobium smilacinae PTYR-5.</title>
        <authorList>
            <person name="Liu L."/>
            <person name="Li L."/>
            <person name="Zhang X."/>
        </authorList>
    </citation>
    <scope>NUCLEOTIDE SEQUENCE [LARGE SCALE GENOMIC DNA]</scope>
    <source>
        <strain evidence="2 3">PTYR-5</strain>
    </source>
</reference>